<evidence type="ECO:0000313" key="7">
    <source>
        <dbReference type="EMBL" id="EFO99529.1"/>
    </source>
</evidence>
<dbReference type="InterPro" id="IPR008906">
    <property type="entry name" value="HATC_C_dom"/>
</dbReference>
<dbReference type="GO" id="GO:0008270">
    <property type="term" value="F:zinc ion binding"/>
    <property type="evidence" value="ECO:0007669"/>
    <property type="project" value="UniProtKB-KW"/>
</dbReference>
<protein>
    <recommendedName>
        <fullName evidence="6">HAT C-terminal dimerisation domain-containing protein</fullName>
    </recommendedName>
</protein>
<dbReference type="PANTHER" id="PTHR46481:SF10">
    <property type="entry name" value="ZINC FINGER BED DOMAIN-CONTAINING PROTEIN 39"/>
    <property type="match status" value="1"/>
</dbReference>
<evidence type="ECO:0000256" key="1">
    <source>
        <dbReference type="ARBA" id="ARBA00004123"/>
    </source>
</evidence>
<dbReference type="Proteomes" id="UP000008281">
    <property type="component" value="Unassembled WGS sequence"/>
</dbReference>
<evidence type="ECO:0000256" key="2">
    <source>
        <dbReference type="ARBA" id="ARBA00022723"/>
    </source>
</evidence>
<evidence type="ECO:0000259" key="6">
    <source>
        <dbReference type="Pfam" id="PF05699"/>
    </source>
</evidence>
<keyword evidence="5" id="KW-0539">Nucleus</keyword>
<name>E3MDX4_CAERE</name>
<dbReference type="EMBL" id="DS268438">
    <property type="protein sequence ID" value="EFO99529.1"/>
    <property type="molecule type" value="Genomic_DNA"/>
</dbReference>
<dbReference type="GO" id="GO:0046983">
    <property type="term" value="F:protein dimerization activity"/>
    <property type="evidence" value="ECO:0007669"/>
    <property type="project" value="InterPro"/>
</dbReference>
<dbReference type="GeneID" id="9817057"/>
<evidence type="ECO:0000256" key="5">
    <source>
        <dbReference type="ARBA" id="ARBA00023242"/>
    </source>
</evidence>
<comment type="subcellular location">
    <subcellularLocation>
        <location evidence="1">Nucleus</location>
    </subcellularLocation>
</comment>
<dbReference type="GO" id="GO:0005634">
    <property type="term" value="C:nucleus"/>
    <property type="evidence" value="ECO:0007669"/>
    <property type="project" value="UniProtKB-SubCell"/>
</dbReference>
<evidence type="ECO:0000256" key="4">
    <source>
        <dbReference type="ARBA" id="ARBA00022833"/>
    </source>
</evidence>
<dbReference type="STRING" id="31234.E3MDX4"/>
<dbReference type="SUPFAM" id="SSF53098">
    <property type="entry name" value="Ribonuclease H-like"/>
    <property type="match status" value="1"/>
</dbReference>
<organism evidence="8">
    <name type="scientific">Caenorhabditis remanei</name>
    <name type="common">Caenorhabditis vulgaris</name>
    <dbReference type="NCBI Taxonomy" id="31234"/>
    <lineage>
        <taxon>Eukaryota</taxon>
        <taxon>Metazoa</taxon>
        <taxon>Ecdysozoa</taxon>
        <taxon>Nematoda</taxon>
        <taxon>Chromadorea</taxon>
        <taxon>Rhabditida</taxon>
        <taxon>Rhabditina</taxon>
        <taxon>Rhabditomorpha</taxon>
        <taxon>Rhabditoidea</taxon>
        <taxon>Rhabditidae</taxon>
        <taxon>Peloderinae</taxon>
        <taxon>Caenorhabditis</taxon>
    </lineage>
</organism>
<proteinExistence type="predicted"/>
<gene>
    <name evidence="7" type="ORF">CRE_22396</name>
</gene>
<dbReference type="InterPro" id="IPR012337">
    <property type="entry name" value="RNaseH-like_sf"/>
</dbReference>
<dbReference type="InParanoid" id="E3MDX4"/>
<dbReference type="CTD" id="9817057"/>
<dbReference type="OMA" id="CSANIAG"/>
<feature type="domain" description="HAT C-terminal dimerisation" evidence="6">
    <location>
        <begin position="435"/>
        <end position="484"/>
    </location>
</feature>
<dbReference type="OrthoDB" id="117690at2759"/>
<keyword evidence="8" id="KW-1185">Reference proteome</keyword>
<dbReference type="AlphaFoldDB" id="E3MDX4"/>
<dbReference type="SUPFAM" id="SSF140996">
    <property type="entry name" value="Hermes dimerisation domain"/>
    <property type="match status" value="1"/>
</dbReference>
<keyword evidence="2" id="KW-0479">Metal-binding</keyword>
<dbReference type="RefSeq" id="XP_003105611.2">
    <property type="nucleotide sequence ID" value="XM_003105563.2"/>
</dbReference>
<keyword evidence="3" id="KW-0863">Zinc-finger</keyword>
<reference evidence="7" key="1">
    <citation type="submission" date="2007-07" db="EMBL/GenBank/DDBJ databases">
        <title>PCAP assembly of the Caenorhabditis remanei genome.</title>
        <authorList>
            <consortium name="The Caenorhabditis remanei Sequencing Consortium"/>
            <person name="Wilson R.K."/>
        </authorList>
    </citation>
    <scope>NUCLEOTIDE SEQUENCE [LARGE SCALE GENOMIC DNA]</scope>
    <source>
        <strain evidence="7">PB4641</strain>
    </source>
</reference>
<dbReference type="Pfam" id="PF05699">
    <property type="entry name" value="Dimer_Tnp_hAT"/>
    <property type="match status" value="1"/>
</dbReference>
<evidence type="ECO:0000256" key="3">
    <source>
        <dbReference type="ARBA" id="ARBA00022771"/>
    </source>
</evidence>
<dbReference type="eggNOG" id="KOG1121">
    <property type="taxonomic scope" value="Eukaryota"/>
</dbReference>
<keyword evidence="4" id="KW-0862">Zinc</keyword>
<dbReference type="InterPro" id="IPR052035">
    <property type="entry name" value="ZnF_BED_domain_contain"/>
</dbReference>
<dbReference type="PANTHER" id="PTHR46481">
    <property type="entry name" value="ZINC FINGER BED DOMAIN-CONTAINING PROTEIN 4"/>
    <property type="match status" value="1"/>
</dbReference>
<dbReference type="HOGENOM" id="CLU_009123_12_6_1"/>
<evidence type="ECO:0000313" key="8">
    <source>
        <dbReference type="Proteomes" id="UP000008281"/>
    </source>
</evidence>
<sequence length="506" mass="57739">MAPVGHEVKQEIIDSQEGYATIQPKTEIRDNDESVIAMICKDRLPVTILEGAGFRELFGKLRPDVQLKPVTYYIENALPTLNDKLKEKIRIDLISASKVSLAFGTFKSHADRPEHVSLSAYWMIPEKMEPRHALFFFKTVPESSPNVLSKLIINYGIRNKTIGYISESQRIPRICWLENDSTKLPDFEGILNEVIARSIYTSSPDLLRKIDRSVIDFQKVFSWREHKEILRAVLDTSAMQNSENSSTKENQKDTELTEEEMEVSNFVFNILEQLQKANDQIRHRFYQTASVIIPILKVLLHKLTNVVNNGASVSEQLIGRNVLNKLETASNNSQKNVVLKTATFLDPRFKNEFFSECHKVGVLSIERKLQKTVFQNYMIHHFKARFDKVIKEEVLTEETTDFDQFVQVKSSTSPSEPKIVCLEKEIEAYLCKDTNSKTDPTDFWMQNQSQLPILKSLASEYLPIPASASGTEKLFEDGQKMISKGFISGIRDDFIFCSANIAGYGC</sequence>
<accession>E3MDX4</accession>
<dbReference type="KEGG" id="crq:GCK72_025712"/>